<feature type="region of interest" description="Disordered" evidence="1">
    <location>
        <begin position="130"/>
        <end position="161"/>
    </location>
</feature>
<dbReference type="InterPro" id="IPR027417">
    <property type="entry name" value="P-loop_NTPase"/>
</dbReference>
<dbReference type="Proteomes" id="UP001303473">
    <property type="component" value="Unassembled WGS sequence"/>
</dbReference>
<dbReference type="GO" id="GO:0016301">
    <property type="term" value="F:kinase activity"/>
    <property type="evidence" value="ECO:0007669"/>
    <property type="project" value="UniProtKB-KW"/>
</dbReference>
<reference evidence="3" key="1">
    <citation type="journal article" date="2023" name="Mol. Phylogenet. Evol.">
        <title>Genome-scale phylogeny and comparative genomics of the fungal order Sordariales.</title>
        <authorList>
            <person name="Hensen N."/>
            <person name="Bonometti L."/>
            <person name="Westerberg I."/>
            <person name="Brannstrom I.O."/>
            <person name="Guillou S."/>
            <person name="Cros-Aarteil S."/>
            <person name="Calhoun S."/>
            <person name="Haridas S."/>
            <person name="Kuo A."/>
            <person name="Mondo S."/>
            <person name="Pangilinan J."/>
            <person name="Riley R."/>
            <person name="LaButti K."/>
            <person name="Andreopoulos B."/>
            <person name="Lipzen A."/>
            <person name="Chen C."/>
            <person name="Yan M."/>
            <person name="Daum C."/>
            <person name="Ng V."/>
            <person name="Clum A."/>
            <person name="Steindorff A."/>
            <person name="Ohm R.A."/>
            <person name="Martin F."/>
            <person name="Silar P."/>
            <person name="Natvig D.O."/>
            <person name="Lalanne C."/>
            <person name="Gautier V."/>
            <person name="Ament-Velasquez S.L."/>
            <person name="Kruys A."/>
            <person name="Hutchinson M.I."/>
            <person name="Powell A.J."/>
            <person name="Barry K."/>
            <person name="Miller A.N."/>
            <person name="Grigoriev I.V."/>
            <person name="Debuchy R."/>
            <person name="Gladieux P."/>
            <person name="Hiltunen Thoren M."/>
            <person name="Johannesson H."/>
        </authorList>
    </citation>
    <scope>NUCLEOTIDE SEQUENCE [LARGE SCALE GENOMIC DNA]</scope>
    <source>
        <strain evidence="3">CBS 340.73</strain>
    </source>
</reference>
<name>A0AAN6S726_9PEZI</name>
<organism evidence="2 3">
    <name type="scientific">Diplogelasinospora grovesii</name>
    <dbReference type="NCBI Taxonomy" id="303347"/>
    <lineage>
        <taxon>Eukaryota</taxon>
        <taxon>Fungi</taxon>
        <taxon>Dikarya</taxon>
        <taxon>Ascomycota</taxon>
        <taxon>Pezizomycotina</taxon>
        <taxon>Sordariomycetes</taxon>
        <taxon>Sordariomycetidae</taxon>
        <taxon>Sordariales</taxon>
        <taxon>Diplogelasinosporaceae</taxon>
        <taxon>Diplogelasinospora</taxon>
    </lineage>
</organism>
<sequence>MDISKADQKAVIVGISGCSSSGKTTLARLLRDIFPNTFILHEDDFYKPEEQLPMKDGLRDWDCPEAISIPDMEAALAYIRRTGTFPVSSTSPSSSPSSPVLLPPLPSRRSRSRSDHGCIYPNNNPPLFDCSPLTSQSRSHNTQPDVNSKEDKNSVGASPITPDQIATLKSRVQSWLQPGHPGHAIFSTHPGLRICLLDGFLLYQKPDFATIMSELDVKLFLTVSRQKATQRREARDGYVTLEGFWKDPPGYVDKIVWPNYVQAHKWLFVDGDVEGGKLDEETLRREGIKAQIGKGQDVDFRETLEWAVGAVMEALERRFLNSNSQAG</sequence>
<dbReference type="CDD" id="cd02024">
    <property type="entry name" value="NRK1"/>
    <property type="match status" value="1"/>
</dbReference>
<dbReference type="Gene3D" id="3.40.50.300">
    <property type="entry name" value="P-loop containing nucleotide triphosphate hydrolases"/>
    <property type="match status" value="1"/>
</dbReference>
<keyword evidence="2" id="KW-0808">Transferase</keyword>
<accession>A0AAN6S726</accession>
<feature type="compositionally biased region" description="Low complexity" evidence="1">
    <location>
        <begin position="86"/>
        <end position="100"/>
    </location>
</feature>
<dbReference type="SUPFAM" id="SSF52540">
    <property type="entry name" value="P-loop containing nucleoside triphosphate hydrolases"/>
    <property type="match status" value="1"/>
</dbReference>
<evidence type="ECO:0000313" key="3">
    <source>
        <dbReference type="Proteomes" id="UP001303473"/>
    </source>
</evidence>
<dbReference type="AlphaFoldDB" id="A0AAN6S726"/>
<keyword evidence="3" id="KW-1185">Reference proteome</keyword>
<protein>
    <submittedName>
        <fullName evidence="2">Nicotinamide riboside kinase</fullName>
    </submittedName>
</protein>
<comment type="caution">
    <text evidence="2">The sequence shown here is derived from an EMBL/GenBank/DDBJ whole genome shotgun (WGS) entry which is preliminary data.</text>
</comment>
<dbReference type="EMBL" id="MU853765">
    <property type="protein sequence ID" value="KAK3943532.1"/>
    <property type="molecule type" value="Genomic_DNA"/>
</dbReference>
<proteinExistence type="predicted"/>
<dbReference type="PRINTS" id="PR00988">
    <property type="entry name" value="URIDINKINASE"/>
</dbReference>
<gene>
    <name evidence="2" type="ORF">QBC46DRAFT_456836</name>
</gene>
<keyword evidence="2" id="KW-0418">Kinase</keyword>
<feature type="compositionally biased region" description="Polar residues" evidence="1">
    <location>
        <begin position="132"/>
        <end position="146"/>
    </location>
</feature>
<evidence type="ECO:0000313" key="2">
    <source>
        <dbReference type="EMBL" id="KAK3943532.1"/>
    </source>
</evidence>
<dbReference type="PANTHER" id="PTHR10285">
    <property type="entry name" value="URIDINE KINASE"/>
    <property type="match status" value="1"/>
</dbReference>
<feature type="region of interest" description="Disordered" evidence="1">
    <location>
        <begin position="85"/>
        <end position="118"/>
    </location>
</feature>
<evidence type="ECO:0000256" key="1">
    <source>
        <dbReference type="SAM" id="MobiDB-lite"/>
    </source>
</evidence>